<feature type="region of interest" description="Disordered" evidence="1">
    <location>
        <begin position="1"/>
        <end position="56"/>
    </location>
</feature>
<accession>A0A0K1PPG4</accession>
<evidence type="ECO:0000256" key="1">
    <source>
        <dbReference type="SAM" id="MobiDB-lite"/>
    </source>
</evidence>
<feature type="compositionally biased region" description="Polar residues" evidence="1">
    <location>
        <begin position="46"/>
        <end position="56"/>
    </location>
</feature>
<proteinExistence type="predicted"/>
<evidence type="ECO:0000313" key="3">
    <source>
        <dbReference type="Proteomes" id="UP000064967"/>
    </source>
</evidence>
<dbReference type="Proteomes" id="UP000064967">
    <property type="component" value="Chromosome"/>
</dbReference>
<protein>
    <submittedName>
        <fullName evidence="2">Uncharacterized protein</fullName>
    </submittedName>
</protein>
<dbReference type="EMBL" id="CP012333">
    <property type="protein sequence ID" value="AKU95276.1"/>
    <property type="molecule type" value="Genomic_DNA"/>
</dbReference>
<name>A0A0K1PPG4_9BACT</name>
<dbReference type="STRING" id="1391654.AKJ09_01940"/>
<dbReference type="AlphaFoldDB" id="A0A0K1PPG4"/>
<reference evidence="2 3" key="1">
    <citation type="submission" date="2015-08" db="EMBL/GenBank/DDBJ databases">
        <authorList>
            <person name="Babu N.S."/>
            <person name="Beckwith C.J."/>
            <person name="Beseler K.G."/>
            <person name="Brison A."/>
            <person name="Carone J.V."/>
            <person name="Caskin T.P."/>
            <person name="Diamond M."/>
            <person name="Durham M.E."/>
            <person name="Foxe J.M."/>
            <person name="Go M."/>
            <person name="Henderson B.A."/>
            <person name="Jones I.B."/>
            <person name="McGettigan J.A."/>
            <person name="Micheletti S.J."/>
            <person name="Nasrallah M.E."/>
            <person name="Ortiz D."/>
            <person name="Piller C.R."/>
            <person name="Privatt S.R."/>
            <person name="Schneider S.L."/>
            <person name="Sharp S."/>
            <person name="Smith T.C."/>
            <person name="Stanton J.D."/>
            <person name="Ullery H.E."/>
            <person name="Wilson R.J."/>
            <person name="Serrano M.G."/>
            <person name="Buck G."/>
            <person name="Lee V."/>
            <person name="Wang Y."/>
            <person name="Carvalho R."/>
            <person name="Voegtly L."/>
            <person name="Shi R."/>
            <person name="Duckworth R."/>
            <person name="Johnson A."/>
            <person name="Loviza R."/>
            <person name="Walstead R."/>
            <person name="Shah Z."/>
            <person name="Kiflezghi M."/>
            <person name="Wade K."/>
            <person name="Ball S.L."/>
            <person name="Bradley K.W."/>
            <person name="Asai D.J."/>
            <person name="Bowman C.A."/>
            <person name="Russell D.A."/>
            <person name="Pope W.H."/>
            <person name="Jacobs-Sera D."/>
            <person name="Hendrix R.W."/>
            <person name="Hatfull G.F."/>
        </authorList>
    </citation>
    <scope>NUCLEOTIDE SEQUENCE [LARGE SCALE GENOMIC DNA]</scope>
    <source>
        <strain evidence="2 3">DSM 27648</strain>
    </source>
</reference>
<dbReference type="KEGG" id="llu:AKJ09_01940"/>
<evidence type="ECO:0000313" key="2">
    <source>
        <dbReference type="EMBL" id="AKU95276.1"/>
    </source>
</evidence>
<keyword evidence="3" id="KW-1185">Reference proteome</keyword>
<sequence length="56" mass="6160">MGDAPPTADHVPPHTSPRAPRRDRNALISRPGTWLSWGRDCPGRGQETNHSFQAVT</sequence>
<gene>
    <name evidence="2" type="ORF">AKJ09_01940</name>
</gene>
<organism evidence="2 3">
    <name type="scientific">Labilithrix luteola</name>
    <dbReference type="NCBI Taxonomy" id="1391654"/>
    <lineage>
        <taxon>Bacteria</taxon>
        <taxon>Pseudomonadati</taxon>
        <taxon>Myxococcota</taxon>
        <taxon>Polyangia</taxon>
        <taxon>Polyangiales</taxon>
        <taxon>Labilitrichaceae</taxon>
        <taxon>Labilithrix</taxon>
    </lineage>
</organism>